<feature type="compositionally biased region" description="Gly residues" evidence="1">
    <location>
        <begin position="1"/>
        <end position="20"/>
    </location>
</feature>
<organism evidence="2 3">
    <name type="scientific">Colletotrichum shisoi</name>
    <dbReference type="NCBI Taxonomy" id="2078593"/>
    <lineage>
        <taxon>Eukaryota</taxon>
        <taxon>Fungi</taxon>
        <taxon>Dikarya</taxon>
        <taxon>Ascomycota</taxon>
        <taxon>Pezizomycotina</taxon>
        <taxon>Sordariomycetes</taxon>
        <taxon>Hypocreomycetidae</taxon>
        <taxon>Glomerellales</taxon>
        <taxon>Glomerellaceae</taxon>
        <taxon>Colletotrichum</taxon>
        <taxon>Colletotrichum destructivum species complex</taxon>
    </lineage>
</organism>
<dbReference type="AlphaFoldDB" id="A0A5Q4BDV8"/>
<evidence type="ECO:0000256" key="1">
    <source>
        <dbReference type="SAM" id="MobiDB-lite"/>
    </source>
</evidence>
<feature type="region of interest" description="Disordered" evidence="1">
    <location>
        <begin position="1"/>
        <end position="60"/>
    </location>
</feature>
<accession>A0A5Q4BDV8</accession>
<gene>
    <name evidence="2" type="ORF">CSHISOI_10432</name>
</gene>
<reference evidence="2 3" key="1">
    <citation type="journal article" date="2019" name="Sci. Rep.">
        <title>Colletotrichum shisoi sp. nov., an anthracnose pathogen of Perilla frutescens in Japan: molecular phylogenetic, morphological and genomic evidence.</title>
        <authorList>
            <person name="Gan P."/>
            <person name="Tsushima A."/>
            <person name="Hiroyama R."/>
            <person name="Narusaka M."/>
            <person name="Takano Y."/>
            <person name="Narusaka Y."/>
            <person name="Kawaradani M."/>
            <person name="Damm U."/>
            <person name="Shirasu K."/>
        </authorList>
    </citation>
    <scope>NUCLEOTIDE SEQUENCE [LARGE SCALE GENOMIC DNA]</scope>
    <source>
        <strain evidence="2 3">PG-2018a</strain>
    </source>
</reference>
<name>A0A5Q4BDV8_9PEZI</name>
<dbReference type="EMBL" id="PUHP01001874">
    <property type="protein sequence ID" value="TQN64996.1"/>
    <property type="molecule type" value="Genomic_DNA"/>
</dbReference>
<proteinExistence type="predicted"/>
<dbReference type="Proteomes" id="UP000326340">
    <property type="component" value="Unassembled WGS sequence"/>
</dbReference>
<comment type="caution">
    <text evidence="2">The sequence shown here is derived from an EMBL/GenBank/DDBJ whole genome shotgun (WGS) entry which is preliminary data.</text>
</comment>
<protein>
    <submittedName>
        <fullName evidence="2">Uncharacterized protein</fullName>
    </submittedName>
</protein>
<sequence length="100" mass="10931">MKRAPGSGGEGRGPLQGGWPGQDQGWIKQGSWDEIPDGVNGDGSARAGAQMSVPFGGAQCAPRRFRRKSRVHWKYETSGARNMPLCRTITRVMRIVGRFC</sequence>
<evidence type="ECO:0000313" key="3">
    <source>
        <dbReference type="Proteomes" id="UP000326340"/>
    </source>
</evidence>
<keyword evidence="3" id="KW-1185">Reference proteome</keyword>
<evidence type="ECO:0000313" key="2">
    <source>
        <dbReference type="EMBL" id="TQN64996.1"/>
    </source>
</evidence>